<evidence type="ECO:0000313" key="3">
    <source>
        <dbReference type="Proteomes" id="UP000828924"/>
    </source>
</evidence>
<name>A0ABY3WYX6_9ACTN</name>
<dbReference type="EMBL" id="CP071872">
    <property type="protein sequence ID" value="UNM15696.1"/>
    <property type="molecule type" value="Genomic_DNA"/>
</dbReference>
<organism evidence="2 3">
    <name type="scientific">Streptomyces formicae</name>
    <dbReference type="NCBI Taxonomy" id="1616117"/>
    <lineage>
        <taxon>Bacteria</taxon>
        <taxon>Bacillati</taxon>
        <taxon>Actinomycetota</taxon>
        <taxon>Actinomycetes</taxon>
        <taxon>Kitasatosporales</taxon>
        <taxon>Streptomycetaceae</taxon>
        <taxon>Streptomyces</taxon>
    </lineage>
</organism>
<evidence type="ECO:0008006" key="4">
    <source>
        <dbReference type="Google" id="ProtNLM"/>
    </source>
</evidence>
<protein>
    <recommendedName>
        <fullName evidence="4">DUF4145 domain-containing protein</fullName>
    </recommendedName>
</protein>
<proteinExistence type="predicted"/>
<gene>
    <name evidence="2" type="ORF">J4032_33355</name>
</gene>
<reference evidence="2 3" key="1">
    <citation type="submission" date="2021-03" db="EMBL/GenBank/DDBJ databases">
        <title>Complete genome of Streptomyces formicae strain 1H-GS9 (DSM 100524).</title>
        <authorList>
            <person name="Atanasov K.E."/>
            <person name="Altabella T."/>
            <person name="Ferrer A."/>
        </authorList>
    </citation>
    <scope>NUCLEOTIDE SEQUENCE [LARGE SCALE GENOMIC DNA]</scope>
    <source>
        <strain evidence="2 3">1H-GS9</strain>
    </source>
</reference>
<dbReference type="RefSeq" id="WP_242337687.1">
    <property type="nucleotide sequence ID" value="NZ_CP071872.1"/>
</dbReference>
<evidence type="ECO:0000256" key="1">
    <source>
        <dbReference type="SAM" id="MobiDB-lite"/>
    </source>
</evidence>
<keyword evidence="3" id="KW-1185">Reference proteome</keyword>
<feature type="region of interest" description="Disordered" evidence="1">
    <location>
        <begin position="284"/>
        <end position="319"/>
    </location>
</feature>
<sequence>MNEIFDDSTLTEIAHLICGDETPLLYRKGYEIAAFFQRAGWDDVPEYDGTPRHKWARELLKERQEDATDDAEHAILRLANRLEYYNQQQEYHATLKRLNEVLVLDGRRIGEDGGQPVLVRCEAGFEDEVRQLPRVELKVSVTEVVSDPELAATVQLRLDEARTCYEHGAYTSAVIMLGSLLEGVLAHAAQVRASGTRMPKPLRNMGLNDFVDFAYENKWIEHDAKLASELVRHYRNLVHPLAEKRTGHTPNRDTLDMCWPVVNATLNDLAATAAAPAVPPSVCAPAERARGRNPNASTQRPTPASVARRRPGGGPVAGT</sequence>
<dbReference type="Proteomes" id="UP000828924">
    <property type="component" value="Chromosome"/>
</dbReference>
<evidence type="ECO:0000313" key="2">
    <source>
        <dbReference type="EMBL" id="UNM15696.1"/>
    </source>
</evidence>
<accession>A0ABY3WYX6</accession>